<protein>
    <submittedName>
        <fullName evidence="1">Uncharacterized protein</fullName>
    </submittedName>
</protein>
<dbReference type="AlphaFoldDB" id="A0A1C3WZS3"/>
<organism evidence="1 2">
    <name type="scientific">Bradyrhizobium shewense</name>
    <dbReference type="NCBI Taxonomy" id="1761772"/>
    <lineage>
        <taxon>Bacteria</taxon>
        <taxon>Pseudomonadati</taxon>
        <taxon>Pseudomonadota</taxon>
        <taxon>Alphaproteobacteria</taxon>
        <taxon>Hyphomicrobiales</taxon>
        <taxon>Nitrobacteraceae</taxon>
        <taxon>Bradyrhizobium</taxon>
    </lineage>
</organism>
<proteinExistence type="predicted"/>
<reference evidence="2" key="1">
    <citation type="submission" date="2016-08" db="EMBL/GenBank/DDBJ databases">
        <authorList>
            <person name="Varghese N."/>
            <person name="Submissions Spin"/>
        </authorList>
    </citation>
    <scope>NUCLEOTIDE SEQUENCE [LARGE SCALE GENOMIC DNA]</scope>
    <source>
        <strain evidence="2">ERR11</strain>
    </source>
</reference>
<name>A0A1C3WZS3_9BRAD</name>
<dbReference type="Proteomes" id="UP000199184">
    <property type="component" value="Unassembled WGS sequence"/>
</dbReference>
<dbReference type="EMBL" id="FMAI01000011">
    <property type="protein sequence ID" value="SCB45386.1"/>
    <property type="molecule type" value="Genomic_DNA"/>
</dbReference>
<evidence type="ECO:0000313" key="2">
    <source>
        <dbReference type="Proteomes" id="UP000199184"/>
    </source>
</evidence>
<gene>
    <name evidence="1" type="ORF">GA0061098_101136</name>
</gene>
<keyword evidence="2" id="KW-1185">Reference proteome</keyword>
<accession>A0A1C3WZS3</accession>
<sequence length="89" mass="10211">MLVLKKMRGGWHTAHVRQNLREVAELIPMQTAASTKATKAGLDPQRWRQYIRLAVLVFNRPEVRQLHFARVYWSGTFTWGSSARTGGCN</sequence>
<evidence type="ECO:0000313" key="1">
    <source>
        <dbReference type="EMBL" id="SCB45386.1"/>
    </source>
</evidence>